<proteinExistence type="predicted"/>
<evidence type="ECO:0000313" key="2">
    <source>
        <dbReference type="Proteomes" id="UP001186974"/>
    </source>
</evidence>
<dbReference type="Proteomes" id="UP001186974">
    <property type="component" value="Unassembled WGS sequence"/>
</dbReference>
<organism evidence="1 2">
    <name type="scientific">Coniosporium uncinatum</name>
    <dbReference type="NCBI Taxonomy" id="93489"/>
    <lineage>
        <taxon>Eukaryota</taxon>
        <taxon>Fungi</taxon>
        <taxon>Dikarya</taxon>
        <taxon>Ascomycota</taxon>
        <taxon>Pezizomycotina</taxon>
        <taxon>Dothideomycetes</taxon>
        <taxon>Dothideomycetes incertae sedis</taxon>
        <taxon>Coniosporium</taxon>
    </lineage>
</organism>
<name>A0ACC3DS88_9PEZI</name>
<accession>A0ACC3DS88</accession>
<protein>
    <submittedName>
        <fullName evidence="1">Uncharacterized protein</fullName>
    </submittedName>
</protein>
<keyword evidence="2" id="KW-1185">Reference proteome</keyword>
<sequence>MNEEMICSSEAKYGGKGEAGGSGMNGKKGDNIAHIVGMSPCVPMRRAKRGDQFWTVANYNFGLHEGTMDNMGMMEEVMGNAAVLMIIDED</sequence>
<comment type="caution">
    <text evidence="1">The sequence shown here is derived from an EMBL/GenBank/DDBJ whole genome shotgun (WGS) entry which is preliminary data.</text>
</comment>
<gene>
    <name evidence="1" type="ORF">LTS18_004700</name>
</gene>
<dbReference type="EMBL" id="JAWDJW010001103">
    <property type="protein sequence ID" value="KAK3079503.1"/>
    <property type="molecule type" value="Genomic_DNA"/>
</dbReference>
<reference evidence="1" key="1">
    <citation type="submission" date="2024-09" db="EMBL/GenBank/DDBJ databases">
        <title>Black Yeasts Isolated from many extreme environments.</title>
        <authorList>
            <person name="Coleine C."/>
            <person name="Stajich J.E."/>
            <person name="Selbmann L."/>
        </authorList>
    </citation>
    <scope>NUCLEOTIDE SEQUENCE</scope>
    <source>
        <strain evidence="1">CCFEE 5737</strain>
    </source>
</reference>
<evidence type="ECO:0000313" key="1">
    <source>
        <dbReference type="EMBL" id="KAK3079503.1"/>
    </source>
</evidence>